<comment type="caution">
    <text evidence="1">The sequence shown here is derived from an EMBL/GenBank/DDBJ whole genome shotgun (WGS) entry which is preliminary data.</text>
</comment>
<dbReference type="AlphaFoldDB" id="A0A8S1TMV8"/>
<accession>A0A8S1TMV8</accession>
<keyword evidence="2" id="KW-1185">Reference proteome</keyword>
<evidence type="ECO:0000313" key="1">
    <source>
        <dbReference type="EMBL" id="CAD8153303.1"/>
    </source>
</evidence>
<dbReference type="Proteomes" id="UP000689195">
    <property type="component" value="Unassembled WGS sequence"/>
</dbReference>
<organism evidence="1 2">
    <name type="scientific">Paramecium pentaurelia</name>
    <dbReference type="NCBI Taxonomy" id="43138"/>
    <lineage>
        <taxon>Eukaryota</taxon>
        <taxon>Sar</taxon>
        <taxon>Alveolata</taxon>
        <taxon>Ciliophora</taxon>
        <taxon>Intramacronucleata</taxon>
        <taxon>Oligohymenophorea</taxon>
        <taxon>Peniculida</taxon>
        <taxon>Parameciidae</taxon>
        <taxon>Paramecium</taxon>
    </lineage>
</organism>
<name>A0A8S1TMV8_9CILI</name>
<gene>
    <name evidence="1" type="ORF">PPENT_87.1.T0240137</name>
</gene>
<sequence>MCSKFLKDQIEEYVNKSQIPELQLLSGKYAIKDLIVVICYIQHNFIALINKSKQVPLHDQISEIRNKHFELTTESHPVHQKINEFNSNYTIKDYKVNPMRDKQQGDDGCCIIM</sequence>
<proteinExistence type="predicted"/>
<reference evidence="1" key="1">
    <citation type="submission" date="2021-01" db="EMBL/GenBank/DDBJ databases">
        <authorList>
            <consortium name="Genoscope - CEA"/>
            <person name="William W."/>
        </authorList>
    </citation>
    <scope>NUCLEOTIDE SEQUENCE</scope>
</reference>
<protein>
    <submittedName>
        <fullName evidence="1">Uncharacterized protein</fullName>
    </submittedName>
</protein>
<evidence type="ECO:0000313" key="2">
    <source>
        <dbReference type="Proteomes" id="UP000689195"/>
    </source>
</evidence>
<dbReference type="EMBL" id="CAJJDO010000024">
    <property type="protein sequence ID" value="CAD8153303.1"/>
    <property type="molecule type" value="Genomic_DNA"/>
</dbReference>